<dbReference type="PANTHER" id="PTHR31215">
    <property type="entry name" value="OS05G0510400 PROTEIN-RELATED"/>
    <property type="match status" value="1"/>
</dbReference>
<dbReference type="InParanoid" id="A0A3Q7F1Y6"/>
<accession>A0A3Q7F1Y6</accession>
<proteinExistence type="predicted"/>
<dbReference type="Gramene" id="Solyc02g070480.3.1">
    <property type="protein sequence ID" value="Solyc02g070480.3.1"/>
    <property type="gene ID" value="Solyc02g070480.3"/>
</dbReference>
<dbReference type="Gene3D" id="1.20.1280.50">
    <property type="match status" value="1"/>
</dbReference>
<evidence type="ECO:0000313" key="3">
    <source>
        <dbReference type="Proteomes" id="UP000004994"/>
    </source>
</evidence>
<feature type="domain" description="F-box" evidence="1">
    <location>
        <begin position="7"/>
        <end position="52"/>
    </location>
</feature>
<dbReference type="Pfam" id="PF12937">
    <property type="entry name" value="F-box-like"/>
    <property type="match status" value="1"/>
</dbReference>
<dbReference type="EnsemblPlants" id="Solyc02g070480.3.1">
    <property type="protein sequence ID" value="Solyc02g070480.3.1"/>
    <property type="gene ID" value="Solyc02g070480.3"/>
</dbReference>
<evidence type="ECO:0000313" key="2">
    <source>
        <dbReference type="EnsemblPlants" id="Solyc02g070480.3.1"/>
    </source>
</evidence>
<dbReference type="Proteomes" id="UP000004994">
    <property type="component" value="Chromosome 2"/>
</dbReference>
<protein>
    <recommendedName>
        <fullName evidence="1">F-box domain-containing protein</fullName>
    </recommendedName>
</protein>
<dbReference type="AlphaFoldDB" id="A0A3Q7F1Y6"/>
<dbReference type="SUPFAM" id="SSF81383">
    <property type="entry name" value="F-box domain"/>
    <property type="match status" value="1"/>
</dbReference>
<dbReference type="PROSITE" id="PS50181">
    <property type="entry name" value="FBOX"/>
    <property type="match status" value="1"/>
</dbReference>
<dbReference type="InterPro" id="IPR044809">
    <property type="entry name" value="AUF1-like"/>
</dbReference>
<keyword evidence="3" id="KW-1185">Reference proteome</keyword>
<organism evidence="2">
    <name type="scientific">Solanum lycopersicum</name>
    <name type="common">Tomato</name>
    <name type="synonym">Lycopersicon esculentum</name>
    <dbReference type="NCBI Taxonomy" id="4081"/>
    <lineage>
        <taxon>Eukaryota</taxon>
        <taxon>Viridiplantae</taxon>
        <taxon>Streptophyta</taxon>
        <taxon>Embryophyta</taxon>
        <taxon>Tracheophyta</taxon>
        <taxon>Spermatophyta</taxon>
        <taxon>Magnoliopsida</taxon>
        <taxon>eudicotyledons</taxon>
        <taxon>Gunneridae</taxon>
        <taxon>Pentapetalae</taxon>
        <taxon>asterids</taxon>
        <taxon>lamiids</taxon>
        <taxon>Solanales</taxon>
        <taxon>Solanaceae</taxon>
        <taxon>Solanoideae</taxon>
        <taxon>Solaneae</taxon>
        <taxon>Solanum</taxon>
        <taxon>Solanum subgen. Lycopersicon</taxon>
    </lineage>
</organism>
<evidence type="ECO:0000259" key="1">
    <source>
        <dbReference type="PROSITE" id="PS50181"/>
    </source>
</evidence>
<reference evidence="2" key="1">
    <citation type="journal article" date="2012" name="Nature">
        <title>The tomato genome sequence provides insights into fleshy fruit evolution.</title>
        <authorList>
            <consortium name="Tomato Genome Consortium"/>
        </authorList>
    </citation>
    <scope>NUCLEOTIDE SEQUENCE [LARGE SCALE GENOMIC DNA]</scope>
    <source>
        <strain evidence="2">cv. Heinz 1706</strain>
    </source>
</reference>
<dbReference type="InterPro" id="IPR001810">
    <property type="entry name" value="F-box_dom"/>
</dbReference>
<name>A0A3Q7F1Y6_SOLLC</name>
<dbReference type="InterPro" id="IPR036047">
    <property type="entry name" value="F-box-like_dom_sf"/>
</dbReference>
<dbReference type="STRING" id="4081.A0A3Q7F1Y6"/>
<sequence length="52" mass="5881">MIYPEPMDHFDRLPDSILLFIFNKIGDVKALGRCSVVSRRFNSLVPEGGVDD</sequence>
<reference evidence="2" key="2">
    <citation type="submission" date="2019-01" db="UniProtKB">
        <authorList>
            <consortium name="EnsemblPlants"/>
        </authorList>
    </citation>
    <scope>IDENTIFICATION</scope>
    <source>
        <strain evidence="2">cv. Heinz 1706</strain>
    </source>
</reference>